<evidence type="ECO:0000313" key="2">
    <source>
        <dbReference type="Proteomes" id="UP000054018"/>
    </source>
</evidence>
<evidence type="ECO:0000313" key="1">
    <source>
        <dbReference type="EMBL" id="KIK10981.1"/>
    </source>
</evidence>
<sequence>LILYLHRDLQDTDIPHRTKTHELILQCWQECFMQLRVELKRVVRAISFIADVWSADKLDSYLAMMAHW</sequence>
<dbReference type="OrthoDB" id="1607513at2759"/>
<reference evidence="2" key="2">
    <citation type="submission" date="2015-01" db="EMBL/GenBank/DDBJ databases">
        <title>Evolutionary Origins and Diversification of the Mycorrhizal Mutualists.</title>
        <authorList>
            <consortium name="DOE Joint Genome Institute"/>
            <consortium name="Mycorrhizal Genomics Consortium"/>
            <person name="Kohler A."/>
            <person name="Kuo A."/>
            <person name="Nagy L.G."/>
            <person name="Floudas D."/>
            <person name="Copeland A."/>
            <person name="Barry K.W."/>
            <person name="Cichocki N."/>
            <person name="Veneault-Fourrey C."/>
            <person name="LaButti K."/>
            <person name="Lindquist E.A."/>
            <person name="Lipzen A."/>
            <person name="Lundell T."/>
            <person name="Morin E."/>
            <person name="Murat C."/>
            <person name="Riley R."/>
            <person name="Ohm R."/>
            <person name="Sun H."/>
            <person name="Tunlid A."/>
            <person name="Henrissat B."/>
            <person name="Grigoriev I.V."/>
            <person name="Hibbett D.S."/>
            <person name="Martin F."/>
        </authorList>
    </citation>
    <scope>NUCLEOTIDE SEQUENCE [LARGE SCALE GENOMIC DNA]</scope>
    <source>
        <strain evidence="2">441</strain>
    </source>
</reference>
<dbReference type="AlphaFoldDB" id="A0A0C9Y1D1"/>
<keyword evidence="2" id="KW-1185">Reference proteome</keyword>
<dbReference type="HOGENOM" id="CLU_155624_2_1_1"/>
<proteinExistence type="predicted"/>
<reference evidence="1 2" key="1">
    <citation type="submission" date="2014-04" db="EMBL/GenBank/DDBJ databases">
        <authorList>
            <consortium name="DOE Joint Genome Institute"/>
            <person name="Kuo A."/>
            <person name="Kohler A."/>
            <person name="Costa M.D."/>
            <person name="Nagy L.G."/>
            <person name="Floudas D."/>
            <person name="Copeland A."/>
            <person name="Barry K.W."/>
            <person name="Cichocki N."/>
            <person name="Veneault-Fourrey C."/>
            <person name="LaButti K."/>
            <person name="Lindquist E.A."/>
            <person name="Lipzen A."/>
            <person name="Lundell T."/>
            <person name="Morin E."/>
            <person name="Murat C."/>
            <person name="Sun H."/>
            <person name="Tunlid A."/>
            <person name="Henrissat B."/>
            <person name="Grigoriev I.V."/>
            <person name="Hibbett D.S."/>
            <person name="Martin F."/>
            <person name="Nordberg H.P."/>
            <person name="Cantor M.N."/>
            <person name="Hua S.X."/>
        </authorList>
    </citation>
    <scope>NUCLEOTIDE SEQUENCE [LARGE SCALE GENOMIC DNA]</scope>
    <source>
        <strain evidence="1 2">441</strain>
    </source>
</reference>
<dbReference type="Proteomes" id="UP000054018">
    <property type="component" value="Unassembled WGS sequence"/>
</dbReference>
<name>A0A0C9Y1D1_9AGAM</name>
<accession>A0A0C9Y1D1</accession>
<feature type="non-terminal residue" evidence="1">
    <location>
        <position position="1"/>
    </location>
</feature>
<organism evidence="1 2">
    <name type="scientific">Pisolithus microcarpus 441</name>
    <dbReference type="NCBI Taxonomy" id="765257"/>
    <lineage>
        <taxon>Eukaryota</taxon>
        <taxon>Fungi</taxon>
        <taxon>Dikarya</taxon>
        <taxon>Basidiomycota</taxon>
        <taxon>Agaricomycotina</taxon>
        <taxon>Agaricomycetes</taxon>
        <taxon>Agaricomycetidae</taxon>
        <taxon>Boletales</taxon>
        <taxon>Sclerodermatineae</taxon>
        <taxon>Pisolithaceae</taxon>
        <taxon>Pisolithus</taxon>
    </lineage>
</organism>
<gene>
    <name evidence="1" type="ORF">PISMIDRAFT_80090</name>
</gene>
<protein>
    <submittedName>
        <fullName evidence="1">Uncharacterized protein</fullName>
    </submittedName>
</protein>
<dbReference type="EMBL" id="KN834335">
    <property type="protein sequence ID" value="KIK10981.1"/>
    <property type="molecule type" value="Genomic_DNA"/>
</dbReference>
<feature type="non-terminal residue" evidence="1">
    <location>
        <position position="68"/>
    </location>
</feature>